<evidence type="ECO:0000256" key="1">
    <source>
        <dbReference type="SAM" id="MobiDB-lite"/>
    </source>
</evidence>
<dbReference type="RefSeq" id="XP_019099201.1">
    <property type="nucleotide sequence ID" value="XM_019243656.1"/>
</dbReference>
<evidence type="ECO:0000313" key="2">
    <source>
        <dbReference type="Proteomes" id="UP000694864"/>
    </source>
</evidence>
<dbReference type="Proteomes" id="UP000694864">
    <property type="component" value="Chromosome 3"/>
</dbReference>
<name>A0ABM1RJL3_CAMSA</name>
<evidence type="ECO:0000313" key="3">
    <source>
        <dbReference type="RefSeq" id="XP_019099201.1"/>
    </source>
</evidence>
<keyword evidence="2" id="KW-1185">Reference proteome</keyword>
<dbReference type="GeneID" id="104776632"/>
<organism evidence="2 3">
    <name type="scientific">Camelina sativa</name>
    <name type="common">False flax</name>
    <name type="synonym">Myagrum sativum</name>
    <dbReference type="NCBI Taxonomy" id="90675"/>
    <lineage>
        <taxon>Eukaryota</taxon>
        <taxon>Viridiplantae</taxon>
        <taxon>Streptophyta</taxon>
        <taxon>Embryophyta</taxon>
        <taxon>Tracheophyta</taxon>
        <taxon>Spermatophyta</taxon>
        <taxon>Magnoliopsida</taxon>
        <taxon>eudicotyledons</taxon>
        <taxon>Gunneridae</taxon>
        <taxon>Pentapetalae</taxon>
        <taxon>rosids</taxon>
        <taxon>malvids</taxon>
        <taxon>Brassicales</taxon>
        <taxon>Brassicaceae</taxon>
        <taxon>Camelineae</taxon>
        <taxon>Camelina</taxon>
    </lineage>
</organism>
<sequence>MSQECIFAFPEMEQQTTTTTIMKDCGVEVSPEEKGFEGALTPKVATEHLRNSQNPEDIGMTVTATGDSGKKGADAVMMMSDKTPPVLTSIDVIVFPAKESVSVVTPSLIITATPLKQIEAETERKNQNGLENSSTQQEMPGDSRGKRQKLERNKPENELLGELDAFKVKFAEVRDAFKTFADTTEKVLDEKDCVILLLKHKLESKTNVLAP</sequence>
<proteinExistence type="predicted"/>
<protein>
    <submittedName>
        <fullName evidence="3">DUF724 domain-containing protein 3-like isoform X1</fullName>
    </submittedName>
</protein>
<gene>
    <name evidence="3" type="primary">LOC104776632</name>
</gene>
<feature type="compositionally biased region" description="Basic and acidic residues" evidence="1">
    <location>
        <begin position="141"/>
        <end position="156"/>
    </location>
</feature>
<reference evidence="2" key="1">
    <citation type="journal article" date="2014" name="Nat. Commun.">
        <title>The emerging biofuel crop Camelina sativa retains a highly undifferentiated hexaploid genome structure.</title>
        <authorList>
            <person name="Kagale S."/>
            <person name="Koh C."/>
            <person name="Nixon J."/>
            <person name="Bollina V."/>
            <person name="Clarke W.E."/>
            <person name="Tuteja R."/>
            <person name="Spillane C."/>
            <person name="Robinson S.J."/>
            <person name="Links M.G."/>
            <person name="Clarke C."/>
            <person name="Higgins E.E."/>
            <person name="Huebert T."/>
            <person name="Sharpe A.G."/>
            <person name="Parkin I.A."/>
        </authorList>
    </citation>
    <scope>NUCLEOTIDE SEQUENCE [LARGE SCALE GENOMIC DNA]</scope>
    <source>
        <strain evidence="2">cv. DH55</strain>
    </source>
</reference>
<feature type="region of interest" description="Disordered" evidence="1">
    <location>
        <begin position="122"/>
        <end position="156"/>
    </location>
</feature>
<accession>A0ABM1RJL3</accession>
<reference evidence="3" key="2">
    <citation type="submission" date="2025-08" db="UniProtKB">
        <authorList>
            <consortium name="RefSeq"/>
        </authorList>
    </citation>
    <scope>IDENTIFICATION</scope>
    <source>
        <tissue evidence="3">Leaf</tissue>
    </source>
</reference>
<feature type="compositionally biased region" description="Polar residues" evidence="1">
    <location>
        <begin position="127"/>
        <end position="138"/>
    </location>
</feature>